<dbReference type="AlphaFoldDB" id="A0A8X7BK29"/>
<name>A0A8X7BK29_TRICX</name>
<feature type="compositionally biased region" description="Polar residues" evidence="1">
    <location>
        <begin position="1"/>
        <end position="18"/>
    </location>
</feature>
<evidence type="ECO:0000313" key="2">
    <source>
        <dbReference type="EMBL" id="GFY33272.1"/>
    </source>
</evidence>
<sequence>MATPTSLAGSQHLKNIRSSPYPGKAHLPLLGGGSLPMPRSRHKASFDQVSEFDPGRLVAYRDYGLSFREIGASITHGRKKATVKWISHR</sequence>
<accession>A0A8X7BK29</accession>
<protein>
    <submittedName>
        <fullName evidence="2">Uncharacterized protein</fullName>
    </submittedName>
</protein>
<comment type="caution">
    <text evidence="2">The sequence shown here is derived from an EMBL/GenBank/DDBJ whole genome shotgun (WGS) entry which is preliminary data.</text>
</comment>
<organism evidence="2 3">
    <name type="scientific">Trichonephila clavipes</name>
    <name type="common">Golden silk orbweaver</name>
    <name type="synonym">Nephila clavipes</name>
    <dbReference type="NCBI Taxonomy" id="2585209"/>
    <lineage>
        <taxon>Eukaryota</taxon>
        <taxon>Metazoa</taxon>
        <taxon>Ecdysozoa</taxon>
        <taxon>Arthropoda</taxon>
        <taxon>Chelicerata</taxon>
        <taxon>Arachnida</taxon>
        <taxon>Araneae</taxon>
        <taxon>Araneomorphae</taxon>
        <taxon>Entelegynae</taxon>
        <taxon>Araneoidea</taxon>
        <taxon>Nephilidae</taxon>
        <taxon>Trichonephila</taxon>
    </lineage>
</organism>
<gene>
    <name evidence="2" type="ORF">TNCV_1241221</name>
</gene>
<dbReference type="EMBL" id="BMAU01021409">
    <property type="protein sequence ID" value="GFY33272.1"/>
    <property type="molecule type" value="Genomic_DNA"/>
</dbReference>
<keyword evidence="3" id="KW-1185">Reference proteome</keyword>
<evidence type="ECO:0000313" key="3">
    <source>
        <dbReference type="Proteomes" id="UP000887159"/>
    </source>
</evidence>
<dbReference type="Proteomes" id="UP000887159">
    <property type="component" value="Unassembled WGS sequence"/>
</dbReference>
<evidence type="ECO:0000256" key="1">
    <source>
        <dbReference type="SAM" id="MobiDB-lite"/>
    </source>
</evidence>
<feature type="region of interest" description="Disordered" evidence="1">
    <location>
        <begin position="1"/>
        <end position="47"/>
    </location>
</feature>
<reference evidence="2" key="1">
    <citation type="submission" date="2020-08" db="EMBL/GenBank/DDBJ databases">
        <title>Multicomponent nature underlies the extraordinary mechanical properties of spider dragline silk.</title>
        <authorList>
            <person name="Kono N."/>
            <person name="Nakamura H."/>
            <person name="Mori M."/>
            <person name="Yoshida Y."/>
            <person name="Ohtoshi R."/>
            <person name="Malay A.D."/>
            <person name="Moran D.A.P."/>
            <person name="Tomita M."/>
            <person name="Numata K."/>
            <person name="Arakawa K."/>
        </authorList>
    </citation>
    <scope>NUCLEOTIDE SEQUENCE</scope>
</reference>
<proteinExistence type="predicted"/>